<name>A0A7J7NY54_9MAGN</name>
<evidence type="ECO:0000313" key="1">
    <source>
        <dbReference type="EMBL" id="KAF6172115.1"/>
    </source>
</evidence>
<protein>
    <submittedName>
        <fullName evidence="1">Uncharacterized protein</fullName>
    </submittedName>
</protein>
<dbReference type="AlphaFoldDB" id="A0A7J7NY54"/>
<gene>
    <name evidence="1" type="ORF">GIB67_029533</name>
</gene>
<comment type="caution">
    <text evidence="1">The sequence shown here is derived from an EMBL/GenBank/DDBJ whole genome shotgun (WGS) entry which is preliminary data.</text>
</comment>
<dbReference type="Proteomes" id="UP000541444">
    <property type="component" value="Unassembled WGS sequence"/>
</dbReference>
<sequence>MLEKFKTMSPIKEVTSKAKIIIKLLYNRETVLKLISKHVSERSLVNFSRIKSVRPSLTLENIVFEKENLQKIFVSSAWNTSIWASRADGKRVADLIEGLSFWSEATQVLKATIPLVRALHLVNGGDRKPQMGYIYETMDHVKGSIKE</sequence>
<evidence type="ECO:0000313" key="2">
    <source>
        <dbReference type="Proteomes" id="UP000541444"/>
    </source>
</evidence>
<dbReference type="EMBL" id="JACGCM010000445">
    <property type="protein sequence ID" value="KAF6172115.1"/>
    <property type="molecule type" value="Genomic_DNA"/>
</dbReference>
<organism evidence="1 2">
    <name type="scientific">Kingdonia uniflora</name>
    <dbReference type="NCBI Taxonomy" id="39325"/>
    <lineage>
        <taxon>Eukaryota</taxon>
        <taxon>Viridiplantae</taxon>
        <taxon>Streptophyta</taxon>
        <taxon>Embryophyta</taxon>
        <taxon>Tracheophyta</taxon>
        <taxon>Spermatophyta</taxon>
        <taxon>Magnoliopsida</taxon>
        <taxon>Ranunculales</taxon>
        <taxon>Circaeasteraceae</taxon>
        <taxon>Kingdonia</taxon>
    </lineage>
</organism>
<keyword evidence="2" id="KW-1185">Reference proteome</keyword>
<proteinExistence type="predicted"/>
<reference evidence="1 2" key="1">
    <citation type="journal article" date="2020" name="IScience">
        <title>Genome Sequencing of the Endangered Kingdonia uniflora (Circaeasteraceae, Ranunculales) Reveals Potential Mechanisms of Evolutionary Specialization.</title>
        <authorList>
            <person name="Sun Y."/>
            <person name="Deng T."/>
            <person name="Zhang A."/>
            <person name="Moore M.J."/>
            <person name="Landis J.B."/>
            <person name="Lin N."/>
            <person name="Zhang H."/>
            <person name="Zhang X."/>
            <person name="Huang J."/>
            <person name="Zhang X."/>
            <person name="Sun H."/>
            <person name="Wang H."/>
        </authorList>
    </citation>
    <scope>NUCLEOTIDE SEQUENCE [LARGE SCALE GENOMIC DNA]</scope>
    <source>
        <strain evidence="1">TB1705</strain>
        <tissue evidence="1">Leaf</tissue>
    </source>
</reference>
<accession>A0A7J7NY54</accession>